<evidence type="ECO:0000313" key="2">
    <source>
        <dbReference type="Proteomes" id="UP001372834"/>
    </source>
</evidence>
<dbReference type="AlphaFoldDB" id="A0AAN8SAM7"/>
<accession>A0AAN8SAM7</accession>
<protein>
    <submittedName>
        <fullName evidence="1">Uncharacterized protein</fullName>
    </submittedName>
</protein>
<sequence>MDGTCVIAQIEDAGPPTRNYLKNQPSSQIPGVCNSINVGLHSAASLRNACGGLLNGTKAPGWTESHYVNPIQPFPKGAEADHAYGHFGGIQRKGLLRLDSSDST</sequence>
<proteinExistence type="predicted"/>
<gene>
    <name evidence="1" type="ORF">RUM43_004164</name>
</gene>
<comment type="caution">
    <text evidence="1">The sequence shown here is derived from an EMBL/GenBank/DDBJ whole genome shotgun (WGS) entry which is preliminary data.</text>
</comment>
<organism evidence="1 2">
    <name type="scientific">Polyplax serrata</name>
    <name type="common">Common mouse louse</name>
    <dbReference type="NCBI Taxonomy" id="468196"/>
    <lineage>
        <taxon>Eukaryota</taxon>
        <taxon>Metazoa</taxon>
        <taxon>Ecdysozoa</taxon>
        <taxon>Arthropoda</taxon>
        <taxon>Hexapoda</taxon>
        <taxon>Insecta</taxon>
        <taxon>Pterygota</taxon>
        <taxon>Neoptera</taxon>
        <taxon>Paraneoptera</taxon>
        <taxon>Psocodea</taxon>
        <taxon>Troctomorpha</taxon>
        <taxon>Phthiraptera</taxon>
        <taxon>Anoplura</taxon>
        <taxon>Polyplacidae</taxon>
        <taxon>Polyplax</taxon>
    </lineage>
</organism>
<dbReference type="EMBL" id="JAWJWE010000002">
    <property type="protein sequence ID" value="KAK6642662.1"/>
    <property type="molecule type" value="Genomic_DNA"/>
</dbReference>
<dbReference type="Proteomes" id="UP001372834">
    <property type="component" value="Unassembled WGS sequence"/>
</dbReference>
<reference evidence="1 2" key="1">
    <citation type="submission" date="2023-10" db="EMBL/GenBank/DDBJ databases">
        <title>Genomes of two closely related lineages of the louse Polyplax serrata with different host specificities.</title>
        <authorList>
            <person name="Martinu J."/>
            <person name="Tarabai H."/>
            <person name="Stefka J."/>
            <person name="Hypsa V."/>
        </authorList>
    </citation>
    <scope>NUCLEOTIDE SEQUENCE [LARGE SCALE GENOMIC DNA]</scope>
    <source>
        <strain evidence="1">HR10_N</strain>
    </source>
</reference>
<name>A0AAN8SAM7_POLSC</name>
<evidence type="ECO:0000313" key="1">
    <source>
        <dbReference type="EMBL" id="KAK6642662.1"/>
    </source>
</evidence>